<dbReference type="EMBL" id="JADBEB010000001">
    <property type="protein sequence ID" value="MBE1489249.1"/>
    <property type="molecule type" value="Genomic_DNA"/>
</dbReference>
<evidence type="ECO:0000259" key="1">
    <source>
        <dbReference type="Pfam" id="PF00561"/>
    </source>
</evidence>
<dbReference type="PRINTS" id="PR00412">
    <property type="entry name" value="EPOXHYDRLASE"/>
</dbReference>
<dbReference type="AlphaFoldDB" id="A0A927M766"/>
<dbReference type="Proteomes" id="UP000649753">
    <property type="component" value="Unassembled WGS sequence"/>
</dbReference>
<dbReference type="InterPro" id="IPR000639">
    <property type="entry name" value="Epox_hydrolase-like"/>
</dbReference>
<feature type="domain" description="AB hydrolase-1" evidence="1">
    <location>
        <begin position="26"/>
        <end position="268"/>
    </location>
</feature>
<evidence type="ECO:0000313" key="3">
    <source>
        <dbReference type="Proteomes" id="UP000649753"/>
    </source>
</evidence>
<dbReference type="InterPro" id="IPR051340">
    <property type="entry name" value="Haloalkane_dehalogenase"/>
</dbReference>
<evidence type="ECO:0000313" key="2">
    <source>
        <dbReference type="EMBL" id="MBE1489249.1"/>
    </source>
</evidence>
<gene>
    <name evidence="2" type="ORF">H4W31_004887</name>
</gene>
<dbReference type="SUPFAM" id="SSF53474">
    <property type="entry name" value="alpha/beta-Hydrolases"/>
    <property type="match status" value="1"/>
</dbReference>
<keyword evidence="3" id="KW-1185">Reference proteome</keyword>
<dbReference type="PANTHER" id="PTHR42977:SF1">
    <property type="entry name" value="BLR6576 PROTEIN"/>
    <property type="match status" value="1"/>
</dbReference>
<dbReference type="GO" id="GO:0004301">
    <property type="term" value="F:epoxide hydrolase activity"/>
    <property type="evidence" value="ECO:0007669"/>
    <property type="project" value="TreeGrafter"/>
</dbReference>
<dbReference type="InterPro" id="IPR029058">
    <property type="entry name" value="AB_hydrolase_fold"/>
</dbReference>
<dbReference type="RefSeq" id="WP_192768749.1">
    <property type="nucleotide sequence ID" value="NZ_JADBEB010000001.1"/>
</dbReference>
<protein>
    <submittedName>
        <fullName evidence="2">Pimeloyl-ACP methyl ester carboxylesterase</fullName>
    </submittedName>
</protein>
<dbReference type="InterPro" id="IPR000073">
    <property type="entry name" value="AB_hydrolase_1"/>
</dbReference>
<proteinExistence type="predicted"/>
<dbReference type="PRINTS" id="PR00111">
    <property type="entry name" value="ABHYDROLASE"/>
</dbReference>
<reference evidence="2" key="1">
    <citation type="submission" date="2020-10" db="EMBL/GenBank/DDBJ databases">
        <title>Sequencing the genomes of 1000 actinobacteria strains.</title>
        <authorList>
            <person name="Klenk H.-P."/>
        </authorList>
    </citation>
    <scope>NUCLEOTIDE SEQUENCE</scope>
    <source>
        <strain evidence="2">DSM 46832</strain>
    </source>
</reference>
<name>A0A927M766_9ACTN</name>
<accession>A0A927M766</accession>
<comment type="caution">
    <text evidence="2">The sequence shown here is derived from an EMBL/GenBank/DDBJ whole genome shotgun (WGS) entry which is preliminary data.</text>
</comment>
<organism evidence="2 3">
    <name type="scientific">Plantactinospora soyae</name>
    <dbReference type="NCBI Taxonomy" id="1544732"/>
    <lineage>
        <taxon>Bacteria</taxon>
        <taxon>Bacillati</taxon>
        <taxon>Actinomycetota</taxon>
        <taxon>Actinomycetes</taxon>
        <taxon>Micromonosporales</taxon>
        <taxon>Micromonosporaceae</taxon>
        <taxon>Plantactinospora</taxon>
    </lineage>
</organism>
<dbReference type="Pfam" id="PF00561">
    <property type="entry name" value="Abhydrolase_1"/>
    <property type="match status" value="1"/>
</dbReference>
<dbReference type="PANTHER" id="PTHR42977">
    <property type="entry name" value="HYDROLASE-RELATED"/>
    <property type="match status" value="1"/>
</dbReference>
<dbReference type="Gene3D" id="3.40.50.1820">
    <property type="entry name" value="alpha/beta hydrolase"/>
    <property type="match status" value="1"/>
</dbReference>
<sequence>MRVFHRHVTVEGKRLFYREAGEPDTPAVVLLHGYPTSSFMFRDLIPRLADRYHVIAPDHLGFGQSDSPTVDEFDYSFDSLARLTAGLLGQLGLKRYAIYVQDYGAPIGWRLALQPGAPVTAVITQNGNGYEAGFVPDFWEPVWAYGENPNAQTEAAMRTALDRDAIVWQYTHGVPDPSVVSPDTWTLDHALLQRPGNAEVQLGLFRDYSTNRALYPRLQEHLRASRVPVLAVWGRNDQIFSPEGAKAFGEDLPDAEVHLLDGGHFLLESDLEGVTELTRDFLGRFLGTT</sequence>